<reference evidence="2" key="1">
    <citation type="submission" date="2023-05" db="EMBL/GenBank/DDBJ databases">
        <authorList>
            <person name="Huff M."/>
        </authorList>
    </citation>
    <scope>NUCLEOTIDE SEQUENCE</scope>
</reference>
<accession>A0AAD2A8Q7</accession>
<keyword evidence="3" id="KW-1185">Reference proteome</keyword>
<evidence type="ECO:0000313" key="2">
    <source>
        <dbReference type="EMBL" id="CAI9783587.1"/>
    </source>
</evidence>
<evidence type="ECO:0000313" key="3">
    <source>
        <dbReference type="Proteomes" id="UP000834106"/>
    </source>
</evidence>
<feature type="compositionally biased region" description="Basic and acidic residues" evidence="1">
    <location>
        <begin position="85"/>
        <end position="100"/>
    </location>
</feature>
<gene>
    <name evidence="2" type="ORF">FPE_LOCUS31108</name>
</gene>
<dbReference type="AlphaFoldDB" id="A0AAD2A8Q7"/>
<feature type="region of interest" description="Disordered" evidence="1">
    <location>
        <begin position="45"/>
        <end position="115"/>
    </location>
</feature>
<evidence type="ECO:0000256" key="1">
    <source>
        <dbReference type="SAM" id="MobiDB-lite"/>
    </source>
</evidence>
<feature type="compositionally biased region" description="Polar residues" evidence="1">
    <location>
        <begin position="101"/>
        <end position="115"/>
    </location>
</feature>
<organism evidence="2 3">
    <name type="scientific">Fraxinus pennsylvanica</name>
    <dbReference type="NCBI Taxonomy" id="56036"/>
    <lineage>
        <taxon>Eukaryota</taxon>
        <taxon>Viridiplantae</taxon>
        <taxon>Streptophyta</taxon>
        <taxon>Embryophyta</taxon>
        <taxon>Tracheophyta</taxon>
        <taxon>Spermatophyta</taxon>
        <taxon>Magnoliopsida</taxon>
        <taxon>eudicotyledons</taxon>
        <taxon>Gunneridae</taxon>
        <taxon>Pentapetalae</taxon>
        <taxon>asterids</taxon>
        <taxon>lamiids</taxon>
        <taxon>Lamiales</taxon>
        <taxon>Oleaceae</taxon>
        <taxon>Oleeae</taxon>
        <taxon>Fraxinus</taxon>
    </lineage>
</organism>
<protein>
    <submittedName>
        <fullName evidence="2">Uncharacterized protein</fullName>
    </submittedName>
</protein>
<dbReference type="Proteomes" id="UP000834106">
    <property type="component" value="Chromosome 20"/>
</dbReference>
<name>A0AAD2A8Q7_9LAMI</name>
<proteinExistence type="predicted"/>
<sequence length="178" mass="19315">MGLAPKKLIFHSASSASASVGSDGDDARAGAAVDKILTLQIHNQADQKQSHAVLEKTQEQEDDSTCVPNSKTQEVLLKENQTAEAGEKEGEEPALKKIGEQENSNSNSVGPQKINTMDEDDAISEAPASTAMDKISKQQLHNQTKLTYMLASCPVKKNAYYQDSPRIKGMIFLQKVIK</sequence>
<dbReference type="EMBL" id="OU503055">
    <property type="protein sequence ID" value="CAI9783587.1"/>
    <property type="molecule type" value="Genomic_DNA"/>
</dbReference>